<keyword evidence="2" id="KW-1185">Reference proteome</keyword>
<evidence type="ECO:0000313" key="2">
    <source>
        <dbReference type="Proteomes" id="UP001527925"/>
    </source>
</evidence>
<gene>
    <name evidence="1" type="ORF">HK105_208531</name>
</gene>
<comment type="caution">
    <text evidence="1">The sequence shown here is derived from an EMBL/GenBank/DDBJ whole genome shotgun (WGS) entry which is preliminary data.</text>
</comment>
<dbReference type="EMBL" id="JADGIZ020000081">
    <property type="protein sequence ID" value="KAL2911984.1"/>
    <property type="molecule type" value="Genomic_DNA"/>
</dbReference>
<organism evidence="1 2">
    <name type="scientific">Polyrhizophydium stewartii</name>
    <dbReference type="NCBI Taxonomy" id="2732419"/>
    <lineage>
        <taxon>Eukaryota</taxon>
        <taxon>Fungi</taxon>
        <taxon>Fungi incertae sedis</taxon>
        <taxon>Chytridiomycota</taxon>
        <taxon>Chytridiomycota incertae sedis</taxon>
        <taxon>Chytridiomycetes</taxon>
        <taxon>Rhizophydiales</taxon>
        <taxon>Rhizophydiales incertae sedis</taxon>
        <taxon>Polyrhizophydium</taxon>
    </lineage>
</organism>
<dbReference type="Proteomes" id="UP001527925">
    <property type="component" value="Unassembled WGS sequence"/>
</dbReference>
<proteinExistence type="predicted"/>
<reference evidence="1 2" key="1">
    <citation type="submission" date="2023-09" db="EMBL/GenBank/DDBJ databases">
        <title>Pangenome analysis of Batrachochytrium dendrobatidis and related Chytrids.</title>
        <authorList>
            <person name="Yacoub M.N."/>
            <person name="Stajich J.E."/>
            <person name="James T.Y."/>
        </authorList>
    </citation>
    <scope>NUCLEOTIDE SEQUENCE [LARGE SCALE GENOMIC DNA]</scope>
    <source>
        <strain evidence="1 2">JEL0888</strain>
    </source>
</reference>
<sequence>MSAWAPWRTARPWTVGTAPRRAPNIARPWRPTPHAARTLSAAASPPPQPAQRNVFTSVLSQTSHFFSLMVMLRKPIIEISLWVSCIPLLWELRGIRRDMAEHQLDHQARLKLLVAERDQLRNAVRLARQRVRPASVAPAVTVAPAAAPNLSAITGEEKPMYGIY</sequence>
<name>A0ABR4MXK0_9FUNG</name>
<evidence type="ECO:0000313" key="1">
    <source>
        <dbReference type="EMBL" id="KAL2911984.1"/>
    </source>
</evidence>
<protein>
    <submittedName>
        <fullName evidence="1">Uncharacterized protein</fullName>
    </submittedName>
</protein>
<accession>A0ABR4MXK0</accession>